<dbReference type="GO" id="GO:0005787">
    <property type="term" value="C:signal peptidase complex"/>
    <property type="evidence" value="ECO:0007669"/>
    <property type="project" value="InterPro"/>
</dbReference>
<dbReference type="InterPro" id="IPR007653">
    <property type="entry name" value="SPC3"/>
</dbReference>
<dbReference type="EMBL" id="HBEM01029844">
    <property type="protein sequence ID" value="CAD8461382.1"/>
    <property type="molecule type" value="Transcribed_RNA"/>
</dbReference>
<keyword evidence="6 9" id="KW-1133">Transmembrane helix</keyword>
<gene>
    <name evidence="10" type="ORF">LAMO00422_LOCUS20342</name>
</gene>
<dbReference type="GO" id="GO:0045047">
    <property type="term" value="P:protein targeting to ER"/>
    <property type="evidence" value="ECO:0007669"/>
    <property type="project" value="TreeGrafter"/>
</dbReference>
<keyword evidence="4" id="KW-0256">Endoplasmic reticulum</keyword>
<comment type="subcellular location">
    <subcellularLocation>
        <location evidence="1">Endoplasmic reticulum membrane</location>
        <topology evidence="1">Single-pass type II membrane protein</topology>
    </subcellularLocation>
</comment>
<reference evidence="10" key="1">
    <citation type="submission" date="2021-01" db="EMBL/GenBank/DDBJ databases">
        <authorList>
            <person name="Corre E."/>
            <person name="Pelletier E."/>
            <person name="Niang G."/>
            <person name="Scheremetjew M."/>
            <person name="Finn R."/>
            <person name="Kale V."/>
            <person name="Holt S."/>
            <person name="Cochrane G."/>
            <person name="Meng A."/>
            <person name="Brown T."/>
            <person name="Cohen L."/>
        </authorList>
    </citation>
    <scope>NUCLEOTIDE SEQUENCE</scope>
    <source>
        <strain evidence="10">CCMP2058</strain>
    </source>
</reference>
<dbReference type="PANTHER" id="PTHR12804:SF0">
    <property type="entry name" value="SIGNAL PEPTIDASE COMPLEX SUBUNIT 3"/>
    <property type="match status" value="1"/>
</dbReference>
<evidence type="ECO:0000256" key="6">
    <source>
        <dbReference type="ARBA" id="ARBA00022989"/>
    </source>
</evidence>
<evidence type="ECO:0000256" key="9">
    <source>
        <dbReference type="SAM" id="Phobius"/>
    </source>
</evidence>
<name>A0A7S0DSJ7_9EUKA</name>
<evidence type="ECO:0000313" key="10">
    <source>
        <dbReference type="EMBL" id="CAD8461382.1"/>
    </source>
</evidence>
<keyword evidence="5" id="KW-0735">Signal-anchor</keyword>
<dbReference type="AlphaFoldDB" id="A0A7S0DSJ7"/>
<dbReference type="Pfam" id="PF04573">
    <property type="entry name" value="SPC22"/>
    <property type="match status" value="1"/>
</dbReference>
<proteinExistence type="inferred from homology"/>
<evidence type="ECO:0000256" key="5">
    <source>
        <dbReference type="ARBA" id="ARBA00022968"/>
    </source>
</evidence>
<accession>A0A7S0DSJ7</accession>
<dbReference type="PROSITE" id="PS51257">
    <property type="entry name" value="PROKAR_LIPOPROTEIN"/>
    <property type="match status" value="1"/>
</dbReference>
<evidence type="ECO:0000256" key="2">
    <source>
        <dbReference type="ARBA" id="ARBA00009289"/>
    </source>
</evidence>
<protein>
    <recommendedName>
        <fullName evidence="8">Signal peptidase complex subunit 3</fullName>
    </recommendedName>
</protein>
<dbReference type="PIRSF" id="PIRSF016089">
    <property type="entry name" value="SPC22"/>
    <property type="match status" value="1"/>
</dbReference>
<evidence type="ECO:0000256" key="7">
    <source>
        <dbReference type="ARBA" id="ARBA00023136"/>
    </source>
</evidence>
<organism evidence="10">
    <name type="scientific">Amorphochlora amoebiformis</name>
    <dbReference type="NCBI Taxonomy" id="1561963"/>
    <lineage>
        <taxon>Eukaryota</taxon>
        <taxon>Sar</taxon>
        <taxon>Rhizaria</taxon>
        <taxon>Cercozoa</taxon>
        <taxon>Chlorarachniophyceae</taxon>
        <taxon>Amorphochlora</taxon>
    </lineage>
</organism>
<evidence type="ECO:0000256" key="4">
    <source>
        <dbReference type="ARBA" id="ARBA00022824"/>
    </source>
</evidence>
<evidence type="ECO:0000256" key="1">
    <source>
        <dbReference type="ARBA" id="ARBA00004648"/>
    </source>
</evidence>
<sequence>MYNIFVRANAVFFYWTTVIFFLSMGCSVTSFYFESNPTVTLQLNKFEELSYVASYNAENALFSLDIDADLTSLFNWNVKQLFVWVSAEYETKTYDKNQVILWDTIVESVDEAHILLKDEKLKYELTSFEKELRNRQINLTLSWDIMPVVGLLKMQGGQSSNVHQINMPQKYVRLPSSHR</sequence>
<evidence type="ECO:0000256" key="8">
    <source>
        <dbReference type="ARBA" id="ARBA00029556"/>
    </source>
</evidence>
<dbReference type="PANTHER" id="PTHR12804">
    <property type="entry name" value="MICROSOMAL SIGNAL PEPTIDASE 23 KD SUBUNIT SPC22/23"/>
    <property type="match status" value="1"/>
</dbReference>
<keyword evidence="3 9" id="KW-0812">Transmembrane</keyword>
<dbReference type="GO" id="GO:0006465">
    <property type="term" value="P:signal peptide processing"/>
    <property type="evidence" value="ECO:0007669"/>
    <property type="project" value="InterPro"/>
</dbReference>
<comment type="similarity">
    <text evidence="2">Belongs to the SPCS3 family.</text>
</comment>
<keyword evidence="7 9" id="KW-0472">Membrane</keyword>
<feature type="transmembrane region" description="Helical" evidence="9">
    <location>
        <begin position="12"/>
        <end position="33"/>
    </location>
</feature>
<evidence type="ECO:0000256" key="3">
    <source>
        <dbReference type="ARBA" id="ARBA00022692"/>
    </source>
</evidence>